<gene>
    <name evidence="1" type="ordered locus">SNE_A20480</name>
</gene>
<accession>F8L3R0</accession>
<dbReference type="EMBL" id="FR872582">
    <property type="protein sequence ID" value="CCB89925.1"/>
    <property type="molecule type" value="Genomic_DNA"/>
</dbReference>
<proteinExistence type="predicted"/>
<keyword evidence="2" id="KW-1185">Reference proteome</keyword>
<name>F8L3R0_SIMNZ</name>
<dbReference type="HOGENOM" id="CLU_917969_0_0_0"/>
<reference key="1">
    <citation type="journal article" date="2011" name="Mol. Biol. Evol.">
        <title>Unity in variety -- the pan-genome of the Chlamydiae.</title>
        <authorList>
            <person name="Collingro A."/>
            <person name="Tischler P."/>
            <person name="Weinmaier T."/>
            <person name="Penz T."/>
            <person name="Heinz E."/>
            <person name="Brunham R.C."/>
            <person name="Read T.D."/>
            <person name="Bavoil P.M."/>
            <person name="Sachse K."/>
            <person name="Kahane S."/>
            <person name="Friedman M.G."/>
            <person name="Rattei T."/>
            <person name="Myers G.S.A."/>
            <person name="Horn M."/>
        </authorList>
    </citation>
    <scope>NUCLEOTIDE SEQUENCE</scope>
    <source>
        <strain>Z</strain>
    </source>
</reference>
<evidence type="ECO:0000313" key="1">
    <source>
        <dbReference type="EMBL" id="CCB89925.1"/>
    </source>
</evidence>
<sequence length="303" mass="35645">MSLIQKTLIVCVIFSFSLLIFRSHWKQIYVNTVILTIPKNDREHLSYFFHLLNVRGFPWVAKGIKPVLTFEDVPNIDSITSYVDTDLLSKHYDTMFYLHPICSRFRKGLRIWEKYSWLFPSKKIVIVNSKPSNVLPYETILILNIDEAKKVILENYQAFSCALGVSFDIDQFMDKLVRFPSDFVKILKGNHFLIGLLYGFGKDNALAFKKKEEPYTFMLPPYLISYESSNEPKVKKLKPFLELERIEILFDANNPWLRPPGFMVDPDSQETINLERRYQELFQKISKEKCGKSELKWSLLQLF</sequence>
<dbReference type="KEGG" id="sng:SNE_A20480"/>
<protein>
    <submittedName>
        <fullName evidence="1">Uncharacterized protein</fullName>
    </submittedName>
</protein>
<dbReference type="AlphaFoldDB" id="F8L3R0"/>
<reference evidence="1 2" key="2">
    <citation type="journal article" date="2011" name="Mol. Biol. Evol.">
        <title>Unity in variety--the pan-genome of the Chlamydiae.</title>
        <authorList>
            <person name="Collingro A."/>
            <person name="Tischler P."/>
            <person name="Weinmaier T."/>
            <person name="Penz T."/>
            <person name="Heinz E."/>
            <person name="Brunham R.C."/>
            <person name="Read T.D."/>
            <person name="Bavoil P.M."/>
            <person name="Sachse K."/>
            <person name="Kahane S."/>
            <person name="Friedman M.G."/>
            <person name="Rattei T."/>
            <person name="Myers G.S."/>
            <person name="Horn M."/>
        </authorList>
    </citation>
    <scope>NUCLEOTIDE SEQUENCE [LARGE SCALE GENOMIC DNA]</scope>
    <source>
        <strain evidence="2">ATCC VR-1471 / Z</strain>
    </source>
</reference>
<evidence type="ECO:0000313" key="2">
    <source>
        <dbReference type="Proteomes" id="UP000000496"/>
    </source>
</evidence>
<organism evidence="1 2">
    <name type="scientific">Simkania negevensis (strain ATCC VR-1471 / DSM 27360 / Z)</name>
    <dbReference type="NCBI Taxonomy" id="331113"/>
    <lineage>
        <taxon>Bacteria</taxon>
        <taxon>Pseudomonadati</taxon>
        <taxon>Chlamydiota</taxon>
        <taxon>Chlamydiia</taxon>
        <taxon>Parachlamydiales</taxon>
        <taxon>Simkaniaceae</taxon>
        <taxon>Simkania</taxon>
    </lineage>
</organism>
<dbReference type="Proteomes" id="UP000000496">
    <property type="component" value="Chromosome gsn.131"/>
</dbReference>